<accession>A0ABZ0HRS4</accession>
<organism evidence="1 2">
    <name type="scientific">Methylocapsa polymorpha</name>
    <dbReference type="NCBI Taxonomy" id="3080828"/>
    <lineage>
        <taxon>Bacteria</taxon>
        <taxon>Pseudomonadati</taxon>
        <taxon>Pseudomonadota</taxon>
        <taxon>Alphaproteobacteria</taxon>
        <taxon>Hyphomicrobiales</taxon>
        <taxon>Beijerinckiaceae</taxon>
        <taxon>Methylocapsa</taxon>
    </lineage>
</organism>
<evidence type="ECO:0008006" key="3">
    <source>
        <dbReference type="Google" id="ProtNLM"/>
    </source>
</evidence>
<sequence>MRTAIIILNRNMPDATDQLVENFLAYDTGNADVFVVESGSNQGLLSKYCSWWADWPEAMRDGLRYPRGFNYGLSQILKGGKFRDYTYFFLVCNDVEISGPLVAILVEEMERHTQVGIISPCAANWAESELIGPNNTRYVCHGNHVAWLLRRDFIEAVMERDKPDYMNFLYDGTNFRGYYADQELIIKGYVNHFASAITTKAVINERTELLKTRHDLIRTDRYEINLRRVFEEGQQWMHRKYGFSTRFKMNMYAEMFYENFFTLYPSLAQYRL</sequence>
<dbReference type="RefSeq" id="WP_407338956.1">
    <property type="nucleotide sequence ID" value="NZ_CP136862.1"/>
</dbReference>
<dbReference type="EMBL" id="CP136862">
    <property type="protein sequence ID" value="WOJ89511.1"/>
    <property type="molecule type" value="Genomic_DNA"/>
</dbReference>
<reference evidence="1 2" key="1">
    <citation type="submission" date="2023-10" db="EMBL/GenBank/DDBJ databases">
        <title>Novel methanotroph of the genus Methylocapsa from a subarctic wetland.</title>
        <authorList>
            <person name="Belova S.E."/>
            <person name="Oshkin I.Y."/>
            <person name="Miroshnikov K."/>
            <person name="Dedysh S.N."/>
        </authorList>
    </citation>
    <scope>NUCLEOTIDE SEQUENCE [LARGE SCALE GENOMIC DNA]</scope>
    <source>
        <strain evidence="1 2">RX1</strain>
    </source>
</reference>
<protein>
    <recommendedName>
        <fullName evidence="3">Glycosyl transferase family 2</fullName>
    </recommendedName>
</protein>
<dbReference type="Gene3D" id="3.90.550.10">
    <property type="entry name" value="Spore Coat Polysaccharide Biosynthesis Protein SpsA, Chain A"/>
    <property type="match status" value="1"/>
</dbReference>
<gene>
    <name evidence="1" type="ORF">RZS28_17220</name>
</gene>
<dbReference type="SUPFAM" id="SSF53448">
    <property type="entry name" value="Nucleotide-diphospho-sugar transferases"/>
    <property type="match status" value="1"/>
</dbReference>
<evidence type="ECO:0000313" key="2">
    <source>
        <dbReference type="Proteomes" id="UP001626536"/>
    </source>
</evidence>
<keyword evidence="2" id="KW-1185">Reference proteome</keyword>
<proteinExistence type="predicted"/>
<evidence type="ECO:0000313" key="1">
    <source>
        <dbReference type="EMBL" id="WOJ89511.1"/>
    </source>
</evidence>
<dbReference type="InterPro" id="IPR029044">
    <property type="entry name" value="Nucleotide-diphossugar_trans"/>
</dbReference>
<name>A0ABZ0HRS4_9HYPH</name>
<dbReference type="Proteomes" id="UP001626536">
    <property type="component" value="Chromosome"/>
</dbReference>